<reference evidence="4 5" key="2">
    <citation type="submission" date="2025-04" db="UniProtKB">
        <authorList>
            <consortium name="RefSeq"/>
        </authorList>
    </citation>
    <scope>IDENTIFICATION</scope>
    <source>
        <tissue evidence="4 5">Young leaves</tissue>
    </source>
</reference>
<dbReference type="RefSeq" id="XP_026659643.2">
    <property type="nucleotide sequence ID" value="XM_026803842.2"/>
</dbReference>
<evidence type="ECO:0000313" key="8">
    <source>
        <dbReference type="RefSeq" id="XP_026659550.2"/>
    </source>
</evidence>
<feature type="compositionally biased region" description="Pro residues" evidence="2">
    <location>
        <begin position="12"/>
        <end position="40"/>
    </location>
</feature>
<evidence type="ECO:0000256" key="2">
    <source>
        <dbReference type="SAM" id="MobiDB-lite"/>
    </source>
</evidence>
<evidence type="ECO:0000313" key="5">
    <source>
        <dbReference type="RefSeq" id="XP_008783665.2"/>
    </source>
</evidence>
<evidence type="ECO:0000313" key="6">
    <source>
        <dbReference type="RefSeq" id="XP_008783753.2"/>
    </source>
</evidence>
<feature type="region of interest" description="Disordered" evidence="2">
    <location>
        <begin position="323"/>
        <end position="368"/>
    </location>
</feature>
<name>A0A8B8J3M0_PHODC</name>
<dbReference type="Proteomes" id="UP000228380">
    <property type="component" value="Chromosome 9"/>
</dbReference>
<evidence type="ECO:0000313" key="11">
    <source>
        <dbReference type="RefSeq" id="XP_026659722.2"/>
    </source>
</evidence>
<evidence type="ECO:0000313" key="10">
    <source>
        <dbReference type="RefSeq" id="XP_026659662.2"/>
    </source>
</evidence>
<sequence length="773" mass="87122">MPYKKKKGGKPRQPPPRAPEQPLLRLPPNPTMLQDPPPQPQHQSQSPAREEEAATRPPPPPAPPQDVEDGGAREEEPQAAAASPPPPPDVAAPELPVPNPAPASRKPLGKRKKPLTEKQRAAVQQKAALLKENLRPFPFVPEKTLDLSKHEQLFRSLGLWDFAHVQVDREIRSDFLIALIAHYDPPNRRSFVNDVRFSVSRADLARALLLPVKKEKAGALEGGDSQQELFSREESVTAIMDFMSTYMLFQFQDDACILPAEVVTVTRMVKEGQSQKVDWAGLMWSFVEKELLEVPKSGDCYYASHLQCLMKHQQPGLFEDEAEPKYEPVPEPEHEIESEPKPEPSTEIPMEEEEVPMEEEEDDADDGVTRTRSLEDFSDAGHEKHGPGLSLGLGGDADVDVMDSFEECKEGDEEQWLPEERNEGVDHCLRRCSSSAGRGMEFENLTKEAGEARAEEGYVDDISAKFASLERLTSTDLLQAMDTVNVPYSLPVNTLDPSSGEFLAMRADGADAQKTMSLNHGPGSSFFFGNNGKRQIGEIDDDEDGDDEDIHQFAQNNHQKRMRSGGLWERAPSDFETCVEQVQSCMAKAKILFAEKEQACMNAQLELQYMHQMLQQKDQIIHSLEKTRVEEQQKWQLEAHRYEHELNVMAQLVFGYKKALRETRIAFAEYRKKFPQGDEPLYKDVGGTGGMVLSTRELERQRLQKEEEMRFAVAEMINNFQKDWLGKLDQYASFLAVLTKRIMELEGEIRLLKENFAAIKGSKTQALQGTCST</sequence>
<proteinExistence type="predicted"/>
<feature type="compositionally biased region" description="Acidic residues" evidence="2">
    <location>
        <begin position="349"/>
        <end position="366"/>
    </location>
</feature>
<gene>
    <name evidence="4 5 6 7 8 9 10 11" type="primary">LOC103702712</name>
</gene>
<feature type="compositionally biased region" description="Pro residues" evidence="2">
    <location>
        <begin position="83"/>
        <end position="101"/>
    </location>
</feature>
<dbReference type="PANTHER" id="PTHR35120:SF2">
    <property type="entry name" value="AMINOTRANSFERASE-LIKE PLANT MOBILE DOMAIN-CONTAINING PROTEIN"/>
    <property type="match status" value="1"/>
</dbReference>
<feature type="region of interest" description="Disordered" evidence="2">
    <location>
        <begin position="1"/>
        <end position="120"/>
    </location>
</feature>
<dbReference type="RefSeq" id="XP_008783753.2">
    <property type="nucleotide sequence ID" value="XM_008785531.4"/>
</dbReference>
<evidence type="ECO:0000313" key="3">
    <source>
        <dbReference type="Proteomes" id="UP000228380"/>
    </source>
</evidence>
<dbReference type="PANTHER" id="PTHR35120">
    <property type="entry name" value="HISTONE ACETYLTRANSFERASE KAT6B-LIKE"/>
    <property type="match status" value="1"/>
</dbReference>
<dbReference type="RefSeq" id="XP_008783665.2">
    <property type="nucleotide sequence ID" value="XM_008785443.4"/>
</dbReference>
<feature type="compositionally biased region" description="Basic residues" evidence="2">
    <location>
        <begin position="1"/>
        <end position="10"/>
    </location>
</feature>
<dbReference type="OrthoDB" id="1935530at2759"/>
<keyword evidence="1" id="KW-0175">Coiled coil</keyword>
<evidence type="ECO:0000313" key="4">
    <source>
        <dbReference type="RefSeq" id="XP_008783515.2"/>
    </source>
</evidence>
<organism evidence="3 8">
    <name type="scientific">Phoenix dactylifera</name>
    <name type="common">Date palm</name>
    <dbReference type="NCBI Taxonomy" id="42345"/>
    <lineage>
        <taxon>Eukaryota</taxon>
        <taxon>Viridiplantae</taxon>
        <taxon>Streptophyta</taxon>
        <taxon>Embryophyta</taxon>
        <taxon>Tracheophyta</taxon>
        <taxon>Spermatophyta</taxon>
        <taxon>Magnoliopsida</taxon>
        <taxon>Liliopsida</taxon>
        <taxon>Arecaceae</taxon>
        <taxon>Coryphoideae</taxon>
        <taxon>Phoeniceae</taxon>
        <taxon>Phoenix</taxon>
    </lineage>
</organism>
<dbReference type="GeneID" id="103702712"/>
<evidence type="ECO:0000313" key="7">
    <source>
        <dbReference type="RefSeq" id="XP_008783827.2"/>
    </source>
</evidence>
<evidence type="ECO:0000256" key="1">
    <source>
        <dbReference type="SAM" id="Coils"/>
    </source>
</evidence>
<dbReference type="RefSeq" id="XP_026659550.2">
    <property type="nucleotide sequence ID" value="XM_026803749.2"/>
</dbReference>
<dbReference type="AlphaFoldDB" id="A0A8B8J3M0"/>
<protein>
    <submittedName>
        <fullName evidence="4 5">Uncharacterized protein LOC103702712</fullName>
    </submittedName>
</protein>
<evidence type="ECO:0000313" key="9">
    <source>
        <dbReference type="RefSeq" id="XP_026659643.2"/>
    </source>
</evidence>
<accession>A0A8B8J3M0</accession>
<dbReference type="RefSeq" id="XP_026659662.2">
    <property type="nucleotide sequence ID" value="XM_026803861.2"/>
</dbReference>
<dbReference type="KEGG" id="pda:103702712"/>
<dbReference type="RefSeq" id="XP_008783515.2">
    <property type="nucleotide sequence ID" value="XM_008785293.4"/>
</dbReference>
<keyword evidence="3" id="KW-1185">Reference proteome</keyword>
<dbReference type="RefSeq" id="XP_026659722.2">
    <property type="nucleotide sequence ID" value="XM_026803921.2"/>
</dbReference>
<feature type="compositionally biased region" description="Basic and acidic residues" evidence="2">
    <location>
        <begin position="323"/>
        <end position="344"/>
    </location>
</feature>
<reference evidence="3" key="1">
    <citation type="journal article" date="2019" name="Nat. Commun.">
        <title>Genome-wide association mapping of date palm fruit traits.</title>
        <authorList>
            <person name="Hazzouri K.M."/>
            <person name="Gros-Balthazard M."/>
            <person name="Flowers J.M."/>
            <person name="Copetti D."/>
            <person name="Lemansour A."/>
            <person name="Lebrun M."/>
            <person name="Masmoudi K."/>
            <person name="Ferrand S."/>
            <person name="Dhar M.I."/>
            <person name="Fresquez Z.A."/>
            <person name="Rosas U."/>
            <person name="Zhang J."/>
            <person name="Talag J."/>
            <person name="Lee S."/>
            <person name="Kudrna D."/>
            <person name="Powell R.F."/>
            <person name="Leitch I.J."/>
            <person name="Krueger R.R."/>
            <person name="Wing R.A."/>
            <person name="Amiri K.M.A."/>
            <person name="Purugganan M.D."/>
        </authorList>
    </citation>
    <scope>NUCLEOTIDE SEQUENCE [LARGE SCALE GENOMIC DNA]</scope>
    <source>
        <strain evidence="3">cv. Khalas</strain>
    </source>
</reference>
<dbReference type="RefSeq" id="XP_008783827.2">
    <property type="nucleotide sequence ID" value="XM_008785605.4"/>
</dbReference>
<feature type="coiled-coil region" evidence="1">
    <location>
        <begin position="695"/>
        <end position="755"/>
    </location>
</feature>